<sequence>MKTNKRRWLMVYLLACLLLMPNLSHAQAVHQSAQVPDDRYEREDDHHHDCTQNVKLTDKQSKELSSQYDRLYETKKKIIETYEAYGLYTKEQKERKLDKLKQHIDWIKKNNYQKCGHWGHKGYDYHDDRNEKNDHN</sequence>
<name>A0ABU5ZC29_9BACL</name>
<evidence type="ECO:0000313" key="3">
    <source>
        <dbReference type="EMBL" id="MEB3100069.1"/>
    </source>
</evidence>
<feature type="compositionally biased region" description="Basic and acidic residues" evidence="1">
    <location>
        <begin position="36"/>
        <end position="53"/>
    </location>
</feature>
<feature type="signal peptide" evidence="2">
    <location>
        <begin position="1"/>
        <end position="26"/>
    </location>
</feature>
<protein>
    <submittedName>
        <fullName evidence="3">DUF2680 domain-containing protein</fullName>
    </submittedName>
</protein>
<organism evidence="3 4">
    <name type="scientific">Ferviditalea candida</name>
    <dbReference type="NCBI Taxonomy" id="3108399"/>
    <lineage>
        <taxon>Bacteria</taxon>
        <taxon>Bacillati</taxon>
        <taxon>Bacillota</taxon>
        <taxon>Bacilli</taxon>
        <taxon>Bacillales</taxon>
        <taxon>Paenibacillaceae</taxon>
        <taxon>Ferviditalea</taxon>
    </lineage>
</organism>
<comment type="caution">
    <text evidence="3">The sequence shown here is derived from an EMBL/GenBank/DDBJ whole genome shotgun (WGS) entry which is preliminary data.</text>
</comment>
<gene>
    <name evidence="3" type="ORF">VF724_00105</name>
</gene>
<dbReference type="Pfam" id="PF10925">
    <property type="entry name" value="DUF2680"/>
    <property type="match status" value="1"/>
</dbReference>
<reference evidence="3" key="1">
    <citation type="submission" date="2023-12" db="EMBL/GenBank/DDBJ databases">
        <title>Fervidustalea candida gen. nov., sp. nov., a novel member of the family Paenibacillaceae isolated from a geothermal area.</title>
        <authorList>
            <person name="Li W.-J."/>
            <person name="Jiao J.-Y."/>
            <person name="Chen Y."/>
        </authorList>
    </citation>
    <scope>NUCLEOTIDE SEQUENCE</scope>
    <source>
        <strain evidence="3">SYSU GA230002</strain>
    </source>
</reference>
<feature type="region of interest" description="Disordered" evidence="1">
    <location>
        <begin position="34"/>
        <end position="53"/>
    </location>
</feature>
<feature type="chain" id="PRO_5046551699" evidence="2">
    <location>
        <begin position="27"/>
        <end position="136"/>
    </location>
</feature>
<accession>A0ABU5ZC29</accession>
<evidence type="ECO:0000256" key="2">
    <source>
        <dbReference type="SAM" id="SignalP"/>
    </source>
</evidence>
<evidence type="ECO:0000313" key="4">
    <source>
        <dbReference type="Proteomes" id="UP001310386"/>
    </source>
</evidence>
<evidence type="ECO:0000256" key="1">
    <source>
        <dbReference type="SAM" id="MobiDB-lite"/>
    </source>
</evidence>
<keyword evidence="2" id="KW-0732">Signal</keyword>
<dbReference type="InterPro" id="IPR024485">
    <property type="entry name" value="DUF2680"/>
</dbReference>
<keyword evidence="4" id="KW-1185">Reference proteome</keyword>
<dbReference type="EMBL" id="JAYJLD010000001">
    <property type="protein sequence ID" value="MEB3100069.1"/>
    <property type="molecule type" value="Genomic_DNA"/>
</dbReference>
<dbReference type="Proteomes" id="UP001310386">
    <property type="component" value="Unassembled WGS sequence"/>
</dbReference>
<proteinExistence type="predicted"/>
<dbReference type="RefSeq" id="WP_371752184.1">
    <property type="nucleotide sequence ID" value="NZ_JAYJLD010000001.1"/>
</dbReference>